<evidence type="ECO:0000256" key="2">
    <source>
        <dbReference type="ARBA" id="ARBA00022679"/>
    </source>
</evidence>
<dbReference type="InterPro" id="IPR044843">
    <property type="entry name" value="Trans_IPPS_bact-type"/>
</dbReference>
<evidence type="ECO:0000256" key="1">
    <source>
        <dbReference type="ARBA" id="ARBA00004684"/>
    </source>
</evidence>
<dbReference type="CDD" id="cd00683">
    <property type="entry name" value="Trans_IPPS_HH"/>
    <property type="match status" value="1"/>
</dbReference>
<dbReference type="RefSeq" id="WP_129459781.1">
    <property type="nucleotide sequence ID" value="NZ_PPCV01000013.1"/>
</dbReference>
<dbReference type="SUPFAM" id="SSF48576">
    <property type="entry name" value="Terpenoid synthases"/>
    <property type="match status" value="1"/>
</dbReference>
<protein>
    <submittedName>
        <fullName evidence="3">Phytoene/squalene synthase family protein</fullName>
    </submittedName>
</protein>
<comment type="caution">
    <text evidence="3">The sequence shown here is derived from an EMBL/GenBank/DDBJ whole genome shotgun (WGS) entry which is preliminary data.</text>
</comment>
<dbReference type="PROSITE" id="PS01045">
    <property type="entry name" value="SQUALEN_PHYTOEN_SYN_2"/>
    <property type="match status" value="1"/>
</dbReference>
<dbReference type="GO" id="GO:0004311">
    <property type="term" value="F:geranylgeranyl diphosphate synthase activity"/>
    <property type="evidence" value="ECO:0007669"/>
    <property type="project" value="InterPro"/>
</dbReference>
<dbReference type="Gene3D" id="1.10.600.10">
    <property type="entry name" value="Farnesyl Diphosphate Synthase"/>
    <property type="match status" value="1"/>
</dbReference>
<dbReference type="PANTHER" id="PTHR31480">
    <property type="entry name" value="BIFUNCTIONAL LYCOPENE CYCLASE/PHYTOENE SYNTHASE"/>
    <property type="match status" value="1"/>
</dbReference>
<dbReference type="InterPro" id="IPR033904">
    <property type="entry name" value="Trans_IPPS_HH"/>
</dbReference>
<keyword evidence="2" id="KW-0808">Transferase</keyword>
<dbReference type="InterPro" id="IPR019845">
    <property type="entry name" value="Squalene/phytoene_synthase_CS"/>
</dbReference>
<comment type="pathway">
    <text evidence="1">Carotenoid biosynthesis; phytoene biosynthesis.</text>
</comment>
<dbReference type="GO" id="GO:0016117">
    <property type="term" value="P:carotenoid biosynthetic process"/>
    <property type="evidence" value="ECO:0007669"/>
    <property type="project" value="UniProtKB-ARBA"/>
</dbReference>
<reference evidence="3 4" key="1">
    <citation type="submission" date="2018-01" db="EMBL/GenBank/DDBJ databases">
        <title>Lactibacter flavus gen. nov., sp. nov., a novel bacterium of the family Propionibacteriaceae isolated from raw milk and dairy products.</title>
        <authorList>
            <person name="Wenning M."/>
            <person name="Breitenwieser F."/>
            <person name="Huptas C."/>
            <person name="von Neubeck M."/>
            <person name="Busse H.-J."/>
            <person name="Scherer S."/>
        </authorList>
    </citation>
    <scope>NUCLEOTIDE SEQUENCE [LARGE SCALE GENOMIC DNA]</scope>
    <source>
        <strain evidence="3 4">VG341</strain>
    </source>
</reference>
<dbReference type="GO" id="GO:0051996">
    <property type="term" value="F:squalene synthase [NAD(P)H] activity"/>
    <property type="evidence" value="ECO:0007669"/>
    <property type="project" value="InterPro"/>
</dbReference>
<proteinExistence type="predicted"/>
<gene>
    <name evidence="3" type="ORF">C1706_13645</name>
</gene>
<dbReference type="UniPathway" id="UPA00799"/>
<organism evidence="3 4">
    <name type="scientific">Propioniciclava flava</name>
    <dbReference type="NCBI Taxonomy" id="2072026"/>
    <lineage>
        <taxon>Bacteria</taxon>
        <taxon>Bacillati</taxon>
        <taxon>Actinomycetota</taxon>
        <taxon>Actinomycetes</taxon>
        <taxon>Propionibacteriales</taxon>
        <taxon>Propionibacteriaceae</taxon>
        <taxon>Propioniciclava</taxon>
    </lineage>
</organism>
<dbReference type="Proteomes" id="UP000290624">
    <property type="component" value="Unassembled WGS sequence"/>
</dbReference>
<dbReference type="AlphaFoldDB" id="A0A4Q2EDY1"/>
<dbReference type="InterPro" id="IPR008949">
    <property type="entry name" value="Isoprenoid_synthase_dom_sf"/>
</dbReference>
<keyword evidence="4" id="KW-1185">Reference proteome</keyword>
<dbReference type="SFLD" id="SFLDS00005">
    <property type="entry name" value="Isoprenoid_Synthase_Type_I"/>
    <property type="match status" value="1"/>
</dbReference>
<dbReference type="EMBL" id="PPCV01000013">
    <property type="protein sequence ID" value="RXW31123.1"/>
    <property type="molecule type" value="Genomic_DNA"/>
</dbReference>
<dbReference type="InterPro" id="IPR002060">
    <property type="entry name" value="Squ/phyt_synthse"/>
</dbReference>
<dbReference type="OrthoDB" id="9807580at2"/>
<accession>A0A4Q2EDY1</accession>
<dbReference type="SFLD" id="SFLDG01018">
    <property type="entry name" value="Squalene/Phytoene_Synthase_Lik"/>
    <property type="match status" value="1"/>
</dbReference>
<sequence>MPRPAASGSRPAASDPRLAEGYRRCAELTRRHGTTYYWGTMLLPRRQRRDVYAVYALCRLADDIVDEPDTVDSALPTHPDPAIRLARFRDGFFAALDAGGSDDTVMAAIVESITRRGTDRECFERFFGAMELDLTRTTWASWEELRDGYMEGSAAVIGELMMPVLEPLTPRAVGPARSLGLAFQLTNFLRDVGEDLDRGRVYLPQDDLARFGADPHERRVTPQWRALMTHQIERNRALYRDALPGVRMLPAPGARCVMSALRMYSLILNRIEDADHDVFTTRHRVSPRTKAGIVADVLARGPYRTPSRLR</sequence>
<evidence type="ECO:0000313" key="3">
    <source>
        <dbReference type="EMBL" id="RXW31123.1"/>
    </source>
</evidence>
<evidence type="ECO:0000313" key="4">
    <source>
        <dbReference type="Proteomes" id="UP000290624"/>
    </source>
</evidence>
<name>A0A4Q2EDY1_9ACTN</name>
<dbReference type="SFLD" id="SFLDG01212">
    <property type="entry name" value="Phytoene_synthase_like"/>
    <property type="match status" value="1"/>
</dbReference>
<dbReference type="Pfam" id="PF00494">
    <property type="entry name" value="SQS_PSY"/>
    <property type="match status" value="1"/>
</dbReference>